<evidence type="ECO:0000259" key="4">
    <source>
        <dbReference type="PROSITE" id="PS01124"/>
    </source>
</evidence>
<evidence type="ECO:0000256" key="2">
    <source>
        <dbReference type="ARBA" id="ARBA00023125"/>
    </source>
</evidence>
<dbReference type="InterPro" id="IPR018062">
    <property type="entry name" value="HTH_AraC-typ_CS"/>
</dbReference>
<sequence length="276" mass="32162">MTEIFKIFKVDAAEAERISEIPNEPHNHDFEELLIGKNGQLEHFIDSKSQVIDAPFVSFIAQGKVHRVKPMAKNGECDLWAIRFKSEFIAETVFQLYSSYHDKANISLQSDQCFERLDVLCSMMYDEYLQPAPDLSIIRQLLSSLFTIIESERKKLNLNNDESKKIQSHTFKNFLKLLDEHYKESKDVNFYAEKLFMTTRNLNIICQEILNRSVSEIIETRKLTEAKNLLITTDKTIAEIGYELGFNEKTYFTHAFKKKSGFTPTEYRKEMAKLIS</sequence>
<keyword evidence="1" id="KW-0805">Transcription regulation</keyword>
<dbReference type="GO" id="GO:0043565">
    <property type="term" value="F:sequence-specific DNA binding"/>
    <property type="evidence" value="ECO:0007669"/>
    <property type="project" value="InterPro"/>
</dbReference>
<dbReference type="SMART" id="SM00342">
    <property type="entry name" value="HTH_ARAC"/>
    <property type="match status" value="1"/>
</dbReference>
<dbReference type="EMBL" id="MUGW01000027">
    <property type="protein sequence ID" value="OXA89511.1"/>
    <property type="molecule type" value="Genomic_DNA"/>
</dbReference>
<dbReference type="Proteomes" id="UP000198345">
    <property type="component" value="Unassembled WGS sequence"/>
</dbReference>
<evidence type="ECO:0000256" key="3">
    <source>
        <dbReference type="ARBA" id="ARBA00023163"/>
    </source>
</evidence>
<dbReference type="InterPro" id="IPR037923">
    <property type="entry name" value="HTH-like"/>
</dbReference>
<dbReference type="SUPFAM" id="SSF46689">
    <property type="entry name" value="Homeodomain-like"/>
    <property type="match status" value="1"/>
</dbReference>
<dbReference type="InterPro" id="IPR020449">
    <property type="entry name" value="Tscrpt_reg_AraC-type_HTH"/>
</dbReference>
<dbReference type="AlphaFoldDB" id="A0A226H792"/>
<proteinExistence type="predicted"/>
<dbReference type="RefSeq" id="WP_089050454.1">
    <property type="nucleotide sequence ID" value="NZ_FXTV01000020.1"/>
</dbReference>
<dbReference type="InterPro" id="IPR009057">
    <property type="entry name" value="Homeodomain-like_sf"/>
</dbReference>
<evidence type="ECO:0000313" key="6">
    <source>
        <dbReference type="Proteomes" id="UP000198345"/>
    </source>
</evidence>
<protein>
    <submittedName>
        <fullName evidence="5">AraC family transcriptional regulator</fullName>
    </submittedName>
</protein>
<comment type="caution">
    <text evidence="5">The sequence shown here is derived from an EMBL/GenBank/DDBJ whole genome shotgun (WGS) entry which is preliminary data.</text>
</comment>
<dbReference type="SUPFAM" id="SSF51215">
    <property type="entry name" value="Regulatory protein AraC"/>
    <property type="match status" value="1"/>
</dbReference>
<reference evidence="5 6" key="1">
    <citation type="submission" date="2016-11" db="EMBL/GenBank/DDBJ databases">
        <title>Whole genomes of Flavobacteriaceae.</title>
        <authorList>
            <person name="Stine C."/>
            <person name="Li C."/>
            <person name="Tadesse D."/>
        </authorList>
    </citation>
    <scope>NUCLEOTIDE SEQUENCE [LARGE SCALE GENOMIC DNA]</scope>
    <source>
        <strain evidence="5 6">DSM 18292</strain>
    </source>
</reference>
<dbReference type="PROSITE" id="PS01124">
    <property type="entry name" value="HTH_ARAC_FAMILY_2"/>
    <property type="match status" value="1"/>
</dbReference>
<dbReference type="Pfam" id="PF12833">
    <property type="entry name" value="HTH_18"/>
    <property type="match status" value="1"/>
</dbReference>
<evidence type="ECO:0000313" key="5">
    <source>
        <dbReference type="EMBL" id="OXA89511.1"/>
    </source>
</evidence>
<name>A0A226H792_9FLAO</name>
<evidence type="ECO:0000256" key="1">
    <source>
        <dbReference type="ARBA" id="ARBA00023015"/>
    </source>
</evidence>
<accession>A0A226H792</accession>
<keyword evidence="3" id="KW-0804">Transcription</keyword>
<dbReference type="PANTHER" id="PTHR43280:SF32">
    <property type="entry name" value="TRANSCRIPTIONAL REGULATORY PROTEIN"/>
    <property type="match status" value="1"/>
</dbReference>
<dbReference type="GO" id="GO:0003700">
    <property type="term" value="F:DNA-binding transcription factor activity"/>
    <property type="evidence" value="ECO:0007669"/>
    <property type="project" value="InterPro"/>
</dbReference>
<dbReference type="InterPro" id="IPR018060">
    <property type="entry name" value="HTH_AraC"/>
</dbReference>
<organism evidence="5 6">
    <name type="scientific">Flavobacterium hercynium</name>
    <dbReference type="NCBI Taxonomy" id="387094"/>
    <lineage>
        <taxon>Bacteria</taxon>
        <taxon>Pseudomonadati</taxon>
        <taxon>Bacteroidota</taxon>
        <taxon>Flavobacteriia</taxon>
        <taxon>Flavobacteriales</taxon>
        <taxon>Flavobacteriaceae</taxon>
        <taxon>Flavobacterium</taxon>
    </lineage>
</organism>
<keyword evidence="6" id="KW-1185">Reference proteome</keyword>
<dbReference type="OrthoDB" id="2666928at2"/>
<dbReference type="Gene3D" id="1.10.10.60">
    <property type="entry name" value="Homeodomain-like"/>
    <property type="match status" value="1"/>
</dbReference>
<dbReference type="PRINTS" id="PR00032">
    <property type="entry name" value="HTHARAC"/>
</dbReference>
<gene>
    <name evidence="5" type="ORF">B0A66_13895</name>
</gene>
<feature type="domain" description="HTH araC/xylS-type" evidence="4">
    <location>
        <begin position="172"/>
        <end position="270"/>
    </location>
</feature>
<keyword evidence="2" id="KW-0238">DNA-binding</keyword>
<dbReference type="PROSITE" id="PS00041">
    <property type="entry name" value="HTH_ARAC_FAMILY_1"/>
    <property type="match status" value="1"/>
</dbReference>
<dbReference type="PANTHER" id="PTHR43280">
    <property type="entry name" value="ARAC-FAMILY TRANSCRIPTIONAL REGULATOR"/>
    <property type="match status" value="1"/>
</dbReference>